<dbReference type="InterPro" id="IPR025419">
    <property type="entry name" value="DUF4142"/>
</dbReference>
<sequence>MRKLTWISTALCLALAFSACHDEKKAKNFNQKTTLDDNGVKFVMDAHEAGLTEINAGNLAEKNSKNPRVIGLAKMMVADHTAAGAELDTIAKNNLVTVADTLTGMHKQMLNDLSKKAGADFDKAYMQMMVDDHGKVIDLFHHAQENTNAALKNYSLKISPKLQVHLDSAKAILSSLK</sequence>
<proteinExistence type="predicted"/>
<dbReference type="Proteomes" id="UP000429232">
    <property type="component" value="Chromosome"/>
</dbReference>
<dbReference type="Pfam" id="PF13628">
    <property type="entry name" value="DUF4142"/>
    <property type="match status" value="1"/>
</dbReference>
<dbReference type="KEGG" id="mgik:GO620_006525"/>
<dbReference type="RefSeq" id="WP_157523674.1">
    <property type="nucleotide sequence ID" value="NZ_CP066775.1"/>
</dbReference>
<dbReference type="AlphaFoldDB" id="A0A6I4HWL5"/>
<dbReference type="EMBL" id="CP066775">
    <property type="protein sequence ID" value="QQL51101.1"/>
    <property type="molecule type" value="Genomic_DNA"/>
</dbReference>
<accession>A0A6I4HWL5</accession>
<dbReference type="PROSITE" id="PS51257">
    <property type="entry name" value="PROKAR_LIPOPROTEIN"/>
    <property type="match status" value="1"/>
</dbReference>
<protein>
    <submittedName>
        <fullName evidence="1">DUF4142 domain-containing protein</fullName>
    </submittedName>
</protein>
<dbReference type="InterPro" id="IPR012347">
    <property type="entry name" value="Ferritin-like"/>
</dbReference>
<name>A0A6I4HWL5_9SPHI</name>
<evidence type="ECO:0000313" key="2">
    <source>
        <dbReference type="Proteomes" id="UP000429232"/>
    </source>
</evidence>
<dbReference type="PANTHER" id="PTHR38593:SF1">
    <property type="entry name" value="BLR2558 PROTEIN"/>
    <property type="match status" value="1"/>
</dbReference>
<dbReference type="Gene3D" id="1.20.1260.10">
    <property type="match status" value="1"/>
</dbReference>
<dbReference type="PANTHER" id="PTHR38593">
    <property type="entry name" value="BLR2558 PROTEIN"/>
    <property type="match status" value="1"/>
</dbReference>
<organism evidence="1 2">
    <name type="scientific">Mucilaginibacter ginkgonis</name>
    <dbReference type="NCBI Taxonomy" id="2682091"/>
    <lineage>
        <taxon>Bacteria</taxon>
        <taxon>Pseudomonadati</taxon>
        <taxon>Bacteroidota</taxon>
        <taxon>Sphingobacteriia</taxon>
        <taxon>Sphingobacteriales</taxon>
        <taxon>Sphingobacteriaceae</taxon>
        <taxon>Mucilaginibacter</taxon>
    </lineage>
</organism>
<reference evidence="1 2" key="1">
    <citation type="submission" date="2020-12" db="EMBL/GenBank/DDBJ databases">
        <title>HMF7856_wgs.fasta genome submission.</title>
        <authorList>
            <person name="Kang H."/>
            <person name="Kim H."/>
            <person name="Joh K."/>
        </authorList>
    </citation>
    <scope>NUCLEOTIDE SEQUENCE [LARGE SCALE GENOMIC DNA]</scope>
    <source>
        <strain evidence="1 2">HMF7856</strain>
    </source>
</reference>
<keyword evidence="2" id="KW-1185">Reference proteome</keyword>
<evidence type="ECO:0000313" key="1">
    <source>
        <dbReference type="EMBL" id="QQL51101.1"/>
    </source>
</evidence>
<gene>
    <name evidence="1" type="ORF">GO620_006525</name>
</gene>